<sequence>MEAMEEDEEDEEEEGEEEADEAEEKDYEEDDVDKDAEEEDENVEDEASIDSAVEKKREKEKKEKKEKKDKKEKKEKKDKKEKKGKKDKKEKKGKKDKKEKKGKKDKKEMKEKNEENKKEKPEDPSDSDDSDGSDLVLESQQIQLVPKRFFRRPGPSQQLPFEVSATSSFTALTEKPSVPTVENDEKDDFRRNEYPERCEAKADGLLLDFCRFIRLQAAQDAWLRRLTRQHTMAFLGRSLVDLDFSREGDGEQQFCTPFFARPGGSLHLGACYSVVPENPGHKDSKLLEFCEILEKSGMASWLDDLQGGEKKIGTDRARGVKTRFKEEIRKDIIKTLYSNKEATDYLQKPEKDEKDEISILRTAWWEFQIFRLQQPPKQPEIVEFLEVHGSKSSGDLREELSSLNQIVTVQAQRRESFVRQMMAVTPELEGSEWHQLLARLMLSLHSDLELFIQVQLPFLASDAADPDTQHRKTAAIAYRVPHEHRDHSPPFDLWDATRSFLTVVHSMKGEELAPVEHIVQTLQEKTRRVVELAPKIWKVMRSEDNEISQRWKKLVDMILEYQESFHFACEVQELQSILGALLAGYPETLKQGSKEPELVRNGEVSEEELKTCLKSLLRREDFSVPCDLPASPAKAAAFAASGAVASRSRAESREDSQDLDLVNATVAELLEKLQVKLRGEQQGGKEPSARFLLEGEIPHLQDLLTLCEDFIRWQCFVKHRKGDNPELQEPFCSFQHFPAHVRQVLQKVDFKGFEEMPEIPQRWADVLLQCLKPLQVPFDAEPFSDLLEDLQKEQFSNTGNWRGEVFARQAPDLINKDASDEDDWRRALRSSSRFQFTSRRAEHVREWNETSTGKLDPSAFGYPQDAQMTYNNRIALMRRLLKSDSEEENEGDDHIDGEQESPKISFKAEAAEAMDAAESPEDMIPLPQAKMELDQPDRRDVD</sequence>
<reference evidence="3 4" key="2">
    <citation type="submission" date="2024-05" db="EMBL/GenBank/DDBJ databases">
        <authorList>
            <person name="Chen Y."/>
            <person name="Shah S."/>
            <person name="Dougan E. K."/>
            <person name="Thang M."/>
            <person name="Chan C."/>
        </authorList>
    </citation>
    <scope>NUCLEOTIDE SEQUENCE [LARGE SCALE GENOMIC DNA]</scope>
</reference>
<reference evidence="2" key="1">
    <citation type="submission" date="2022-10" db="EMBL/GenBank/DDBJ databases">
        <authorList>
            <person name="Chen Y."/>
            <person name="Dougan E. K."/>
            <person name="Chan C."/>
            <person name="Rhodes N."/>
            <person name="Thang M."/>
        </authorList>
    </citation>
    <scope>NUCLEOTIDE SEQUENCE</scope>
</reference>
<dbReference type="EMBL" id="CAMXCT030004146">
    <property type="protein sequence ID" value="CAL4795176.1"/>
    <property type="molecule type" value="Genomic_DNA"/>
</dbReference>
<dbReference type="EMBL" id="CAMXCT010004146">
    <property type="protein sequence ID" value="CAI4007864.1"/>
    <property type="molecule type" value="Genomic_DNA"/>
</dbReference>
<accession>A0A9P1DF51</accession>
<protein>
    <submittedName>
        <fullName evidence="2">Uncharacterized protein</fullName>
    </submittedName>
</protein>
<comment type="caution">
    <text evidence="2">The sequence shown here is derived from an EMBL/GenBank/DDBJ whole genome shotgun (WGS) entry which is preliminary data.</text>
</comment>
<feature type="region of interest" description="Disordered" evidence="1">
    <location>
        <begin position="1"/>
        <end position="134"/>
    </location>
</feature>
<keyword evidence="4" id="KW-1185">Reference proteome</keyword>
<evidence type="ECO:0000313" key="2">
    <source>
        <dbReference type="EMBL" id="CAI4007864.1"/>
    </source>
</evidence>
<feature type="compositionally biased region" description="Basic and acidic residues" evidence="1">
    <location>
        <begin position="892"/>
        <end position="901"/>
    </location>
</feature>
<gene>
    <name evidence="2" type="ORF">C1SCF055_LOCUS33386</name>
</gene>
<name>A0A9P1DF51_9DINO</name>
<evidence type="ECO:0000256" key="1">
    <source>
        <dbReference type="SAM" id="MobiDB-lite"/>
    </source>
</evidence>
<organism evidence="2">
    <name type="scientific">Cladocopium goreaui</name>
    <dbReference type="NCBI Taxonomy" id="2562237"/>
    <lineage>
        <taxon>Eukaryota</taxon>
        <taxon>Sar</taxon>
        <taxon>Alveolata</taxon>
        <taxon>Dinophyceae</taxon>
        <taxon>Suessiales</taxon>
        <taxon>Symbiodiniaceae</taxon>
        <taxon>Cladocopium</taxon>
    </lineage>
</organism>
<feature type="compositionally biased region" description="Basic and acidic residues" evidence="1">
    <location>
        <begin position="105"/>
        <end position="123"/>
    </location>
</feature>
<proteinExistence type="predicted"/>
<feature type="compositionally biased region" description="Basic and acidic residues" evidence="1">
    <location>
        <begin position="52"/>
        <end position="63"/>
    </location>
</feature>
<dbReference type="EMBL" id="CAMXCT020004146">
    <property type="protein sequence ID" value="CAL1161239.1"/>
    <property type="molecule type" value="Genomic_DNA"/>
</dbReference>
<evidence type="ECO:0000313" key="4">
    <source>
        <dbReference type="Proteomes" id="UP001152797"/>
    </source>
</evidence>
<feature type="compositionally biased region" description="Acidic residues" evidence="1">
    <location>
        <begin position="1"/>
        <end position="48"/>
    </location>
</feature>
<dbReference type="Proteomes" id="UP001152797">
    <property type="component" value="Unassembled WGS sequence"/>
</dbReference>
<feature type="compositionally biased region" description="Basic residues" evidence="1">
    <location>
        <begin position="64"/>
        <end position="104"/>
    </location>
</feature>
<feature type="region of interest" description="Disordered" evidence="1">
    <location>
        <begin position="883"/>
        <end position="942"/>
    </location>
</feature>
<evidence type="ECO:0000313" key="3">
    <source>
        <dbReference type="EMBL" id="CAL4795176.1"/>
    </source>
</evidence>
<feature type="compositionally biased region" description="Basic and acidic residues" evidence="1">
    <location>
        <begin position="931"/>
        <end position="942"/>
    </location>
</feature>
<dbReference type="AlphaFoldDB" id="A0A9P1DF51"/>